<dbReference type="EMBL" id="BSYO01000037">
    <property type="protein sequence ID" value="GMH29766.1"/>
    <property type="molecule type" value="Genomic_DNA"/>
</dbReference>
<organism evidence="19 20">
    <name type="scientific">Nepenthes gracilis</name>
    <name type="common">Slender pitcher plant</name>
    <dbReference type="NCBI Taxonomy" id="150966"/>
    <lineage>
        <taxon>Eukaryota</taxon>
        <taxon>Viridiplantae</taxon>
        <taxon>Streptophyta</taxon>
        <taxon>Embryophyta</taxon>
        <taxon>Tracheophyta</taxon>
        <taxon>Spermatophyta</taxon>
        <taxon>Magnoliopsida</taxon>
        <taxon>eudicotyledons</taxon>
        <taxon>Gunneridae</taxon>
        <taxon>Pentapetalae</taxon>
        <taxon>Caryophyllales</taxon>
        <taxon>Nepenthaceae</taxon>
        <taxon>Nepenthes</taxon>
    </lineage>
</organism>
<dbReference type="InterPro" id="IPR025287">
    <property type="entry name" value="WAK_GUB"/>
</dbReference>
<keyword evidence="10" id="KW-0833">Ubl conjugation pathway</keyword>
<evidence type="ECO:0000256" key="15">
    <source>
        <dbReference type="PROSITE-ProRule" id="PRU00175"/>
    </source>
</evidence>
<dbReference type="SUPFAM" id="SSF57850">
    <property type="entry name" value="RING/U-box"/>
    <property type="match status" value="1"/>
</dbReference>
<dbReference type="PANTHER" id="PTHR46279">
    <property type="entry name" value="RING/U-BOX SUPERFAMILY PROTEIN"/>
    <property type="match status" value="1"/>
</dbReference>
<keyword evidence="20" id="KW-1185">Reference proteome</keyword>
<keyword evidence="7" id="KW-0479">Metal-binding</keyword>
<evidence type="ECO:0000256" key="17">
    <source>
        <dbReference type="SAM" id="SignalP"/>
    </source>
</evidence>
<dbReference type="PANTHER" id="PTHR46279:SF31">
    <property type="entry name" value="RING-H2 FINGER PROTEIN ATL20-LIKE ISOFORM X1"/>
    <property type="match status" value="1"/>
</dbReference>
<keyword evidence="5" id="KW-0808">Transferase</keyword>
<comment type="catalytic activity">
    <reaction evidence="1">
        <text>S-ubiquitinyl-[E2 ubiquitin-conjugating enzyme]-L-cysteine + [acceptor protein]-L-lysine = [E2 ubiquitin-conjugating enzyme]-L-cysteine + N(6)-ubiquitinyl-[acceptor protein]-L-lysine.</text>
        <dbReference type="EC" id="2.3.2.27"/>
    </reaction>
</comment>
<evidence type="ECO:0000256" key="5">
    <source>
        <dbReference type="ARBA" id="ARBA00022679"/>
    </source>
</evidence>
<evidence type="ECO:0000256" key="4">
    <source>
        <dbReference type="ARBA" id="ARBA00012483"/>
    </source>
</evidence>
<evidence type="ECO:0000256" key="2">
    <source>
        <dbReference type="ARBA" id="ARBA00004167"/>
    </source>
</evidence>
<feature type="transmembrane region" description="Helical" evidence="16">
    <location>
        <begin position="243"/>
        <end position="265"/>
    </location>
</feature>
<reference evidence="19" key="1">
    <citation type="submission" date="2023-05" db="EMBL/GenBank/DDBJ databases">
        <title>Nepenthes gracilis genome sequencing.</title>
        <authorList>
            <person name="Fukushima K."/>
        </authorList>
    </citation>
    <scope>NUCLEOTIDE SEQUENCE</scope>
    <source>
        <strain evidence="19">SING2019-196</strain>
    </source>
</reference>
<keyword evidence="11" id="KW-0862">Zinc</keyword>
<name>A0AAD3TIU1_NEPGR</name>
<accession>A0AAD3TIU1</accession>
<dbReference type="InterPro" id="IPR001841">
    <property type="entry name" value="Znf_RING"/>
</dbReference>
<dbReference type="Gene3D" id="3.30.40.10">
    <property type="entry name" value="Zinc/RING finger domain, C3HC4 (zinc finger)"/>
    <property type="match status" value="1"/>
</dbReference>
<evidence type="ECO:0000256" key="16">
    <source>
        <dbReference type="SAM" id="Phobius"/>
    </source>
</evidence>
<comment type="subcellular location">
    <subcellularLocation>
        <location evidence="2">Membrane</location>
        <topology evidence="2">Single-pass membrane protein</topology>
    </subcellularLocation>
</comment>
<evidence type="ECO:0000256" key="7">
    <source>
        <dbReference type="ARBA" id="ARBA00022723"/>
    </source>
</evidence>
<keyword evidence="9 15" id="KW-0863">Zinc-finger</keyword>
<evidence type="ECO:0000256" key="10">
    <source>
        <dbReference type="ARBA" id="ARBA00022786"/>
    </source>
</evidence>
<evidence type="ECO:0000259" key="18">
    <source>
        <dbReference type="PROSITE" id="PS50089"/>
    </source>
</evidence>
<evidence type="ECO:0000256" key="11">
    <source>
        <dbReference type="ARBA" id="ARBA00022833"/>
    </source>
</evidence>
<dbReference type="GO" id="GO:0030247">
    <property type="term" value="F:polysaccharide binding"/>
    <property type="evidence" value="ECO:0007669"/>
    <property type="project" value="InterPro"/>
</dbReference>
<evidence type="ECO:0000256" key="13">
    <source>
        <dbReference type="ARBA" id="ARBA00023136"/>
    </source>
</evidence>
<evidence type="ECO:0000313" key="20">
    <source>
        <dbReference type="Proteomes" id="UP001279734"/>
    </source>
</evidence>
<dbReference type="AlphaFoldDB" id="A0AAD3TIU1"/>
<comment type="caution">
    <text evidence="19">The sequence shown here is derived from an EMBL/GenBank/DDBJ whole genome shotgun (WGS) entry which is preliminary data.</text>
</comment>
<feature type="chain" id="PRO_5041945223" description="RING-type E3 ubiquitin transferase" evidence="17">
    <location>
        <begin position="25"/>
        <end position="380"/>
    </location>
</feature>
<dbReference type="InterPro" id="IPR046948">
    <property type="entry name" value="ATL20-22-like"/>
</dbReference>
<evidence type="ECO:0000256" key="6">
    <source>
        <dbReference type="ARBA" id="ARBA00022692"/>
    </source>
</evidence>
<keyword evidence="6 16" id="KW-0812">Transmembrane</keyword>
<keyword evidence="13 16" id="KW-0472">Membrane</keyword>
<dbReference type="GO" id="GO:0016020">
    <property type="term" value="C:membrane"/>
    <property type="evidence" value="ECO:0007669"/>
    <property type="project" value="UniProtKB-SubCell"/>
</dbReference>
<evidence type="ECO:0000256" key="8">
    <source>
        <dbReference type="ARBA" id="ARBA00022729"/>
    </source>
</evidence>
<evidence type="ECO:0000256" key="3">
    <source>
        <dbReference type="ARBA" id="ARBA00004906"/>
    </source>
</evidence>
<protein>
    <recommendedName>
        <fullName evidence="4">RING-type E3 ubiquitin transferase</fullName>
        <ecNumber evidence="4">2.3.2.27</ecNumber>
    </recommendedName>
</protein>
<dbReference type="EC" id="2.3.2.27" evidence="4"/>
<dbReference type="Pfam" id="PF13639">
    <property type="entry name" value="zf-RING_2"/>
    <property type="match status" value="1"/>
</dbReference>
<comment type="similarity">
    <text evidence="14">Belongs to the RING-type zinc finger family. ATL subfamily.</text>
</comment>
<keyword evidence="8 17" id="KW-0732">Signal</keyword>
<dbReference type="SMART" id="SM00184">
    <property type="entry name" value="RING"/>
    <property type="match status" value="1"/>
</dbReference>
<feature type="signal peptide" evidence="17">
    <location>
        <begin position="1"/>
        <end position="24"/>
    </location>
</feature>
<dbReference type="CDD" id="cd16461">
    <property type="entry name" value="RING-H2_EL5-like"/>
    <property type="match status" value="1"/>
</dbReference>
<gene>
    <name evidence="19" type="ORF">Nepgr_031609</name>
</gene>
<proteinExistence type="inferred from homology"/>
<evidence type="ECO:0000256" key="9">
    <source>
        <dbReference type="ARBA" id="ARBA00022771"/>
    </source>
</evidence>
<sequence length="380" mass="42022">MSMPFPFVFLVLPLILFPFTTVAGKFCSNYSCGGQLIRFPFGVVDGNQSVRCGYPGFELTCSNQSQPLLDLRSSGEFAVQEIDYINQLVLIADPSGCLPKRILNLNLSDSPFTGVENREYSFIKCTNLSSSSTLPVISCLSGDNYSVIVAYQKEFADFLLESMECNEFKTVSAPNMLWSDYPNGYPVGSDLIGPDYLQLTWSVPECGICEANGEFCGFKNGSGLDVGCSISTDSSGLTRGVKYGLIIGLGVPGIICISCLALYISGRFRSYHYHRSHPRTEFSHSIFPQPVVVRMGLNGPTIESYPKVVLGESRRLPNPNNFICSICLSDYLPQETLRTIPECNHYFHAKCIDEWLKLKATCPLCRNSPNNERPVMIANN</sequence>
<dbReference type="Pfam" id="PF13947">
    <property type="entry name" value="GUB_WAK_bind"/>
    <property type="match status" value="1"/>
</dbReference>
<keyword evidence="12 16" id="KW-1133">Transmembrane helix</keyword>
<dbReference type="GO" id="GO:0061630">
    <property type="term" value="F:ubiquitin protein ligase activity"/>
    <property type="evidence" value="ECO:0007669"/>
    <property type="project" value="UniProtKB-EC"/>
</dbReference>
<dbReference type="Proteomes" id="UP001279734">
    <property type="component" value="Unassembled WGS sequence"/>
</dbReference>
<comment type="pathway">
    <text evidence="3">Protein modification; protein ubiquitination.</text>
</comment>
<evidence type="ECO:0000256" key="12">
    <source>
        <dbReference type="ARBA" id="ARBA00022989"/>
    </source>
</evidence>
<dbReference type="PROSITE" id="PS50089">
    <property type="entry name" value="ZF_RING_2"/>
    <property type="match status" value="1"/>
</dbReference>
<evidence type="ECO:0000256" key="1">
    <source>
        <dbReference type="ARBA" id="ARBA00000900"/>
    </source>
</evidence>
<dbReference type="InterPro" id="IPR013083">
    <property type="entry name" value="Znf_RING/FYVE/PHD"/>
</dbReference>
<dbReference type="GO" id="GO:0008270">
    <property type="term" value="F:zinc ion binding"/>
    <property type="evidence" value="ECO:0007669"/>
    <property type="project" value="UniProtKB-KW"/>
</dbReference>
<evidence type="ECO:0000256" key="14">
    <source>
        <dbReference type="ARBA" id="ARBA00024209"/>
    </source>
</evidence>
<evidence type="ECO:0000313" key="19">
    <source>
        <dbReference type="EMBL" id="GMH29766.1"/>
    </source>
</evidence>
<feature type="domain" description="RING-type" evidence="18">
    <location>
        <begin position="324"/>
        <end position="366"/>
    </location>
</feature>